<sequence>MRVRLEQGIVARVTRSGQLELTCQQAGVRYRFGATAAAMWIALQQQGGSPERAAGVLARQWAADPVITRRDFDVWLEDLLRAGLVRVE</sequence>
<protein>
    <recommendedName>
        <fullName evidence="3">Coenzyme PQQ synthesis protein D (PqqD)</fullName>
    </recommendedName>
</protein>
<keyword evidence="2" id="KW-1185">Reference proteome</keyword>
<dbReference type="RefSeq" id="WP_067311877.1">
    <property type="nucleotide sequence ID" value="NZ_LRMV01000116.1"/>
</dbReference>
<reference evidence="2" key="1">
    <citation type="submission" date="2016-06" db="EMBL/GenBank/DDBJ databases">
        <authorList>
            <person name="Varghese N."/>
            <person name="Submissions Spin"/>
        </authorList>
    </citation>
    <scope>NUCLEOTIDE SEQUENCE [LARGE SCALE GENOMIC DNA]</scope>
    <source>
        <strain evidence="2">DSM 44983</strain>
    </source>
</reference>
<evidence type="ECO:0000313" key="1">
    <source>
        <dbReference type="EMBL" id="SCG50837.1"/>
    </source>
</evidence>
<dbReference type="EMBL" id="LT607752">
    <property type="protein sequence ID" value="SCG50837.1"/>
    <property type="molecule type" value="Genomic_DNA"/>
</dbReference>
<gene>
    <name evidence="1" type="ORF">GA0070623_1853</name>
</gene>
<name>A0A125Q139_9ACTN</name>
<proteinExistence type="predicted"/>
<dbReference type="OrthoDB" id="4229315at2"/>
<dbReference type="Proteomes" id="UP000198226">
    <property type="component" value="Chromosome I"/>
</dbReference>
<dbReference type="AlphaFoldDB" id="A0A125Q139"/>
<organism evidence="1 2">
    <name type="scientific">Micromonospora rifamycinica</name>
    <dbReference type="NCBI Taxonomy" id="291594"/>
    <lineage>
        <taxon>Bacteria</taxon>
        <taxon>Bacillati</taxon>
        <taxon>Actinomycetota</taxon>
        <taxon>Actinomycetes</taxon>
        <taxon>Micromonosporales</taxon>
        <taxon>Micromonosporaceae</taxon>
        <taxon>Micromonospora</taxon>
    </lineage>
</organism>
<evidence type="ECO:0000313" key="2">
    <source>
        <dbReference type="Proteomes" id="UP000198226"/>
    </source>
</evidence>
<accession>A0A125Q139</accession>
<evidence type="ECO:0008006" key="3">
    <source>
        <dbReference type="Google" id="ProtNLM"/>
    </source>
</evidence>